<dbReference type="EMBL" id="ASSY01000009">
    <property type="protein sequence ID" value="EOS50212.1"/>
    <property type="molecule type" value="Genomic_DNA"/>
</dbReference>
<evidence type="ECO:0000313" key="10">
    <source>
        <dbReference type="Proteomes" id="UP000014204"/>
    </source>
</evidence>
<keyword evidence="1" id="KW-0813">Transport</keyword>
<evidence type="ECO:0000256" key="2">
    <source>
        <dbReference type="ARBA" id="ARBA00022485"/>
    </source>
</evidence>
<keyword evidence="4" id="KW-0249">Electron transport</keyword>
<dbReference type="AlphaFoldDB" id="R9L383"/>
<keyword evidence="5" id="KW-0408">Iron</keyword>
<dbReference type="Proteomes" id="UP000014204">
    <property type="component" value="Unassembled WGS sequence"/>
</dbReference>
<dbReference type="GO" id="GO:0005886">
    <property type="term" value="C:plasma membrane"/>
    <property type="evidence" value="ECO:0007669"/>
    <property type="project" value="TreeGrafter"/>
</dbReference>
<evidence type="ECO:0000256" key="7">
    <source>
        <dbReference type="SAM" id="Phobius"/>
    </source>
</evidence>
<keyword evidence="7" id="KW-0812">Transmembrane</keyword>
<name>R9L383_9ACTN</name>
<keyword evidence="10" id="KW-1185">Reference proteome</keyword>
<dbReference type="InterPro" id="IPR051684">
    <property type="entry name" value="Electron_Trans/Redox"/>
</dbReference>
<comment type="caution">
    <text evidence="9">The sequence shown here is derived from an EMBL/GenBank/DDBJ whole genome shotgun (WGS) entry which is preliminary data.</text>
</comment>
<evidence type="ECO:0000259" key="8">
    <source>
        <dbReference type="PROSITE" id="PS51379"/>
    </source>
</evidence>
<evidence type="ECO:0000313" key="9">
    <source>
        <dbReference type="EMBL" id="EOS50212.1"/>
    </source>
</evidence>
<evidence type="ECO:0000256" key="3">
    <source>
        <dbReference type="ARBA" id="ARBA00022723"/>
    </source>
</evidence>
<keyword evidence="7" id="KW-1133">Transmembrane helix</keyword>
<protein>
    <recommendedName>
        <fullName evidence="8">4Fe-4S ferredoxin-type domain-containing protein</fullName>
    </recommendedName>
</protein>
<dbReference type="STRING" id="1235794.C811_01836"/>
<dbReference type="InterPro" id="IPR017896">
    <property type="entry name" value="4Fe4S_Fe-S-bd"/>
</dbReference>
<feature type="transmembrane region" description="Helical" evidence="7">
    <location>
        <begin position="47"/>
        <end position="66"/>
    </location>
</feature>
<gene>
    <name evidence="9" type="ORF">C811_01836</name>
</gene>
<dbReference type="OrthoDB" id="3174284at2"/>
<organism evidence="9 10">
    <name type="scientific">Adlercreutzia caecimuris B7</name>
    <dbReference type="NCBI Taxonomy" id="1235794"/>
    <lineage>
        <taxon>Bacteria</taxon>
        <taxon>Bacillati</taxon>
        <taxon>Actinomycetota</taxon>
        <taxon>Coriobacteriia</taxon>
        <taxon>Eggerthellales</taxon>
        <taxon>Eggerthellaceae</taxon>
        <taxon>Adlercreutzia</taxon>
    </lineage>
</organism>
<keyword evidence="7" id="KW-0472">Membrane</keyword>
<sequence>MNTEAMLDDEVSAPASATAIAEQAPSASSAAALSDGRPVRRPLIRRVVLGALFLVVAVGIVLGSGLGTLSSFGWESIATICPLGALESMLAAKLLIPQALAFLLVVVAVGILLGKVFCSWVCPAPPLRRIFDVVARKTPTIRAGRSRKADGEVTTSLSVAKPLSRREQRALKAACSSSSADSAAGAGTPSACASCVSGCASASRPVLDSRHVVLGGSLLSAAIFGFPVFCLVCPIGLTFASIIALVQLFGTQTLSWGLVLFPLFLILELTVLRTWCSRFCPMGALMSLFAKPNRAFRPKVDESKCLRSKGIDCQVCSGVCSEGLDPHGDAAMHECSKCRDCAVNCPAGAITLPMR</sequence>
<keyword evidence="3" id="KW-0479">Metal-binding</keyword>
<dbReference type="GeneID" id="82191251"/>
<evidence type="ECO:0000256" key="5">
    <source>
        <dbReference type="ARBA" id="ARBA00023004"/>
    </source>
</evidence>
<dbReference type="RefSeq" id="WP_016310025.1">
    <property type="nucleotide sequence ID" value="NZ_KE159646.1"/>
</dbReference>
<feature type="domain" description="4Fe-4S ferredoxin-type" evidence="8">
    <location>
        <begin position="324"/>
        <end position="355"/>
    </location>
</feature>
<dbReference type="Pfam" id="PF12801">
    <property type="entry name" value="Fer4_5"/>
    <property type="match status" value="2"/>
</dbReference>
<dbReference type="PATRIC" id="fig|1235794.3.peg.1810"/>
<dbReference type="PANTHER" id="PTHR30176">
    <property type="entry name" value="FERREDOXIN-TYPE PROTEIN NAPH"/>
    <property type="match status" value="1"/>
</dbReference>
<dbReference type="GO" id="GO:0046872">
    <property type="term" value="F:metal ion binding"/>
    <property type="evidence" value="ECO:0007669"/>
    <property type="project" value="UniProtKB-KW"/>
</dbReference>
<dbReference type="SUPFAM" id="SSF54862">
    <property type="entry name" value="4Fe-4S ferredoxins"/>
    <property type="match status" value="1"/>
</dbReference>
<dbReference type="InterPro" id="IPR017900">
    <property type="entry name" value="4Fe4S_Fe_S_CS"/>
</dbReference>
<feature type="transmembrane region" description="Helical" evidence="7">
    <location>
        <begin position="99"/>
        <end position="122"/>
    </location>
</feature>
<dbReference type="PROSITE" id="PS51379">
    <property type="entry name" value="4FE4S_FER_2"/>
    <property type="match status" value="1"/>
</dbReference>
<feature type="transmembrane region" description="Helical" evidence="7">
    <location>
        <begin position="218"/>
        <end position="248"/>
    </location>
</feature>
<dbReference type="PROSITE" id="PS00198">
    <property type="entry name" value="4FE4S_FER_1"/>
    <property type="match status" value="1"/>
</dbReference>
<feature type="transmembrane region" description="Helical" evidence="7">
    <location>
        <begin position="254"/>
        <end position="272"/>
    </location>
</feature>
<proteinExistence type="predicted"/>
<evidence type="ECO:0000256" key="1">
    <source>
        <dbReference type="ARBA" id="ARBA00022448"/>
    </source>
</evidence>
<dbReference type="HOGENOM" id="CLU_066585_0_0_11"/>
<dbReference type="PANTHER" id="PTHR30176:SF3">
    <property type="entry name" value="FERREDOXIN-TYPE PROTEIN NAPH"/>
    <property type="match status" value="1"/>
</dbReference>
<evidence type="ECO:0000256" key="4">
    <source>
        <dbReference type="ARBA" id="ARBA00022982"/>
    </source>
</evidence>
<dbReference type="GO" id="GO:0051539">
    <property type="term" value="F:4 iron, 4 sulfur cluster binding"/>
    <property type="evidence" value="ECO:0007669"/>
    <property type="project" value="UniProtKB-KW"/>
</dbReference>
<keyword evidence="2" id="KW-0004">4Fe-4S</keyword>
<reference evidence="9 10" key="1">
    <citation type="submission" date="2013-04" db="EMBL/GenBank/DDBJ databases">
        <title>The Genome Sequence of Enterorhabdus caecimuris B7.</title>
        <authorList>
            <consortium name="The Broad Institute Genomics Platform"/>
            <consortium name="The Broad Institute Genome Sequencing Center for Infectious Disease"/>
            <person name="Earl A."/>
            <person name="Xavier R."/>
            <person name="Elson C."/>
            <person name="Duck W."/>
            <person name="Walker B."/>
            <person name="Young S."/>
            <person name="Zeng Q."/>
            <person name="Gargeya S."/>
            <person name="Fitzgerald M."/>
            <person name="Haas B."/>
            <person name="Abouelleil A."/>
            <person name="Allen A.W."/>
            <person name="Alvarado L."/>
            <person name="Arachchi H.M."/>
            <person name="Berlin A.M."/>
            <person name="Chapman S.B."/>
            <person name="Gainer-Dewar J."/>
            <person name="Goldberg J."/>
            <person name="Griggs A."/>
            <person name="Gujja S."/>
            <person name="Hansen M."/>
            <person name="Howarth C."/>
            <person name="Imamovic A."/>
            <person name="Ireland A."/>
            <person name="Larimer J."/>
            <person name="McCowan C."/>
            <person name="Murphy C."/>
            <person name="Pearson M."/>
            <person name="Poon T.W."/>
            <person name="Priest M."/>
            <person name="Roberts A."/>
            <person name="Saif S."/>
            <person name="Shea T."/>
            <person name="Sisk P."/>
            <person name="Sykes S."/>
            <person name="Wortman J."/>
            <person name="Nusbaum C."/>
            <person name="Birren B."/>
        </authorList>
    </citation>
    <scope>NUCLEOTIDE SEQUENCE [LARGE SCALE GENOMIC DNA]</scope>
    <source>
        <strain evidence="9 10">B7</strain>
    </source>
</reference>
<evidence type="ECO:0000256" key="6">
    <source>
        <dbReference type="ARBA" id="ARBA00023014"/>
    </source>
</evidence>
<accession>R9L383</accession>
<keyword evidence="6" id="KW-0411">Iron-sulfur</keyword>
<dbReference type="eggNOG" id="COG0348">
    <property type="taxonomic scope" value="Bacteria"/>
</dbReference>